<keyword evidence="4" id="KW-1185">Reference proteome</keyword>
<dbReference type="EMBL" id="DF849013">
    <property type="protein sequence ID" value="GAT55408.1"/>
    <property type="molecule type" value="Genomic_DNA"/>
</dbReference>
<proteinExistence type="predicted"/>
<keyword evidence="1" id="KW-0732">Signal</keyword>
<evidence type="ECO:0000313" key="4">
    <source>
        <dbReference type="Proteomes" id="UP000815677"/>
    </source>
</evidence>
<organism evidence="3 4">
    <name type="scientific">Mycena chlorophos</name>
    <name type="common">Agaric fungus</name>
    <name type="synonym">Agaricus chlorophos</name>
    <dbReference type="NCBI Taxonomy" id="658473"/>
    <lineage>
        <taxon>Eukaryota</taxon>
        <taxon>Fungi</taxon>
        <taxon>Dikarya</taxon>
        <taxon>Basidiomycota</taxon>
        <taxon>Agaricomycotina</taxon>
        <taxon>Agaricomycetes</taxon>
        <taxon>Agaricomycetidae</taxon>
        <taxon>Agaricales</taxon>
        <taxon>Marasmiineae</taxon>
        <taxon>Mycenaceae</taxon>
        <taxon>Mycena</taxon>
    </lineage>
</organism>
<dbReference type="Proteomes" id="UP000815677">
    <property type="component" value="Unassembled WGS sequence"/>
</dbReference>
<protein>
    <recommendedName>
        <fullName evidence="2">DUF7729 domain-containing protein</fullName>
    </recommendedName>
</protein>
<feature type="domain" description="DUF7729" evidence="2">
    <location>
        <begin position="37"/>
        <end position="223"/>
    </location>
</feature>
<reference evidence="3" key="1">
    <citation type="submission" date="2014-09" db="EMBL/GenBank/DDBJ databases">
        <title>Genome sequence of the luminous mushroom Mycena chlorophos for searching fungal bioluminescence genes.</title>
        <authorList>
            <person name="Tanaka Y."/>
            <person name="Kasuga D."/>
            <person name="Oba Y."/>
            <person name="Hase S."/>
            <person name="Sato K."/>
            <person name="Oba Y."/>
            <person name="Sakakibara Y."/>
        </authorList>
    </citation>
    <scope>NUCLEOTIDE SEQUENCE</scope>
</reference>
<sequence length="300" mass="30507">MIPAALALIFAASAAAQSSSSATATATANPYIPTGISSSCSSFLGTLNTDTSLSECTSAIIKASSEFGPAGNFSNGASKTDVSNALGNICSTSTTSACPQSLITGKLANFYTECGPELISSPNAEVLTIYDTIYGFLPFLSSVCAKDDSGDWCVLNENTTTPSSAITTRSLYRRDDSEVAYMPNAATINKENLLFLLLNGSLPEAQLCTSCTRSVLSSYVTFESSTNYAPGLAQSVLMSGQSTLYNSVLSTCGSSFLSGAVSAAGGLGEGSSKGESGALSLRASGLLVSLGALSVAVTML</sequence>
<feature type="chain" id="PRO_5045393629" description="DUF7729 domain-containing protein" evidence="1">
    <location>
        <begin position="17"/>
        <end position="300"/>
    </location>
</feature>
<feature type="signal peptide" evidence="1">
    <location>
        <begin position="1"/>
        <end position="16"/>
    </location>
</feature>
<gene>
    <name evidence="3" type="ORF">MCHLO_12183</name>
</gene>
<evidence type="ECO:0000313" key="3">
    <source>
        <dbReference type="EMBL" id="GAT55408.1"/>
    </source>
</evidence>
<dbReference type="Pfam" id="PF24855">
    <property type="entry name" value="DUF7729"/>
    <property type="match status" value="1"/>
</dbReference>
<accession>A0ABQ0LWE0</accession>
<evidence type="ECO:0000256" key="1">
    <source>
        <dbReference type="SAM" id="SignalP"/>
    </source>
</evidence>
<dbReference type="InterPro" id="IPR056146">
    <property type="entry name" value="DUF7729"/>
</dbReference>
<name>A0ABQ0LWE0_MYCCL</name>
<evidence type="ECO:0000259" key="2">
    <source>
        <dbReference type="Pfam" id="PF24855"/>
    </source>
</evidence>